<dbReference type="PANTHER" id="PTHR47634:SF9">
    <property type="entry name" value="PROTEIN KINASE DOMAIN-CONTAINING PROTEIN-RELATED"/>
    <property type="match status" value="1"/>
</dbReference>
<dbReference type="Gene3D" id="3.30.200.20">
    <property type="entry name" value="Phosphorylase Kinase, domain 1"/>
    <property type="match status" value="1"/>
</dbReference>
<evidence type="ECO:0000259" key="11">
    <source>
        <dbReference type="PROSITE" id="PS50011"/>
    </source>
</evidence>
<dbReference type="SMART" id="SM00220">
    <property type="entry name" value="S_TKc"/>
    <property type="match status" value="1"/>
</dbReference>
<evidence type="ECO:0000256" key="5">
    <source>
        <dbReference type="ARBA" id="ARBA00022777"/>
    </source>
</evidence>
<evidence type="ECO:0000256" key="7">
    <source>
        <dbReference type="ARBA" id="ARBA00047899"/>
    </source>
</evidence>
<comment type="catalytic activity">
    <reaction evidence="7">
        <text>L-threonyl-[protein] + ATP = O-phospho-L-threonyl-[protein] + ADP + H(+)</text>
        <dbReference type="Rhea" id="RHEA:46608"/>
        <dbReference type="Rhea" id="RHEA-COMP:11060"/>
        <dbReference type="Rhea" id="RHEA-COMP:11605"/>
        <dbReference type="ChEBI" id="CHEBI:15378"/>
        <dbReference type="ChEBI" id="CHEBI:30013"/>
        <dbReference type="ChEBI" id="CHEBI:30616"/>
        <dbReference type="ChEBI" id="CHEBI:61977"/>
        <dbReference type="ChEBI" id="CHEBI:456216"/>
        <dbReference type="EC" id="2.7.11.1"/>
    </reaction>
</comment>
<evidence type="ECO:0000256" key="4">
    <source>
        <dbReference type="ARBA" id="ARBA00022741"/>
    </source>
</evidence>
<keyword evidence="6 9" id="KW-0067">ATP-binding</keyword>
<keyword evidence="4 9" id="KW-0547">Nucleotide-binding</keyword>
<dbReference type="Gene3D" id="1.10.510.10">
    <property type="entry name" value="Transferase(Phosphotransferase) domain 1"/>
    <property type="match status" value="1"/>
</dbReference>
<evidence type="ECO:0000313" key="12">
    <source>
        <dbReference type="EMBL" id="KAJ6226950.1"/>
    </source>
</evidence>
<dbReference type="PROSITE" id="PS00107">
    <property type="entry name" value="PROTEIN_KINASE_ATP"/>
    <property type="match status" value="1"/>
</dbReference>
<reference evidence="12" key="1">
    <citation type="submission" date="2022-08" db="EMBL/GenBank/DDBJ databases">
        <title>Novel sulfate-reducing endosymbionts in the free-living metamonad Anaeramoeba.</title>
        <authorList>
            <person name="Jerlstrom-Hultqvist J."/>
            <person name="Cepicka I."/>
            <person name="Gallot-Lavallee L."/>
            <person name="Salas-Leiva D."/>
            <person name="Curtis B.A."/>
            <person name="Zahonova K."/>
            <person name="Pipaliya S."/>
            <person name="Dacks J."/>
            <person name="Roger A.J."/>
        </authorList>
    </citation>
    <scope>NUCLEOTIDE SEQUENCE</scope>
    <source>
        <strain evidence="12">Schooner1</strain>
    </source>
</reference>
<dbReference type="PROSITE" id="PS00108">
    <property type="entry name" value="PROTEIN_KINASE_ST"/>
    <property type="match status" value="1"/>
</dbReference>
<feature type="compositionally biased region" description="Low complexity" evidence="10">
    <location>
        <begin position="507"/>
        <end position="522"/>
    </location>
</feature>
<feature type="compositionally biased region" description="Basic and acidic residues" evidence="10">
    <location>
        <begin position="58"/>
        <end position="72"/>
    </location>
</feature>
<evidence type="ECO:0000256" key="6">
    <source>
        <dbReference type="ARBA" id="ARBA00022840"/>
    </source>
</evidence>
<keyword evidence="3" id="KW-0808">Transferase</keyword>
<protein>
    <recommendedName>
        <fullName evidence="1">non-specific serine/threonine protein kinase</fullName>
        <ecNumber evidence="1">2.7.11.1</ecNumber>
    </recommendedName>
</protein>
<feature type="compositionally biased region" description="Low complexity" evidence="10">
    <location>
        <begin position="114"/>
        <end position="126"/>
    </location>
</feature>
<feature type="compositionally biased region" description="Polar residues" evidence="10">
    <location>
        <begin position="161"/>
        <end position="175"/>
    </location>
</feature>
<keyword evidence="5" id="KW-0418">Kinase</keyword>
<evidence type="ECO:0000256" key="2">
    <source>
        <dbReference type="ARBA" id="ARBA00022527"/>
    </source>
</evidence>
<feature type="binding site" evidence="9">
    <location>
        <position position="351"/>
    </location>
    <ligand>
        <name>ATP</name>
        <dbReference type="ChEBI" id="CHEBI:30616"/>
    </ligand>
</feature>
<feature type="compositionally biased region" description="Basic residues" evidence="10">
    <location>
        <begin position="73"/>
        <end position="85"/>
    </location>
</feature>
<feature type="compositionally biased region" description="Basic residues" evidence="10">
    <location>
        <begin position="127"/>
        <end position="139"/>
    </location>
</feature>
<feature type="compositionally biased region" description="Basic residues" evidence="10">
    <location>
        <begin position="205"/>
        <end position="232"/>
    </location>
</feature>
<evidence type="ECO:0000256" key="10">
    <source>
        <dbReference type="SAM" id="MobiDB-lite"/>
    </source>
</evidence>
<feature type="compositionally biased region" description="Polar residues" evidence="10">
    <location>
        <begin position="257"/>
        <end position="268"/>
    </location>
</feature>
<evidence type="ECO:0000256" key="1">
    <source>
        <dbReference type="ARBA" id="ARBA00012513"/>
    </source>
</evidence>
<feature type="region of interest" description="Disordered" evidence="10">
    <location>
        <begin position="492"/>
        <end position="623"/>
    </location>
</feature>
<dbReference type="Pfam" id="PF00069">
    <property type="entry name" value="Pkinase"/>
    <property type="match status" value="2"/>
</dbReference>
<sequence length="805" mass="91971">MSTEGGNFESKRKKHTEGTGRQKKILRKGLGQIKGRGSGRGKGLGRGSGIRRSKVGTKKNEANESKSKVNEKKIKRNSKVAKRKSTNVEPEDQGWVELGKAPPKKTAKTKTRTKTLTPTKTQTPTKTRVKLKTPPRNKKSTLLSRTISKTPTPKKIATKKNNSYIKPKSQPNSPVVKSKKRIKKVTRFSSGTKLKKKPTSSQKPAKTKKITTTKKLKTQVLKKKTLTKKTTPKTKSSTNSKKTKKKAITNSKEKQPSKLTSLEAQINKLNSEETEENLELGLLTSSESDEENPEDYKKGGYHPTKVGEIFKKRYKALFKIGWGYFSTVWLVEDIKYGGKMVRTKAGRIIKKEKCLALKIVKSSKIFAQVAIDEIKILMKSSSNDTNRICPVVRLHDHFLHQGPNGKHICMVFEFLDQKNLLSLIRQYGVDGLPIPIVKEITRQILRGLDHLHSKCEIIHTDIKPENIMLYSKIGNIPSRLKEKMEHVQRRTELKKKLNLQGKKINKNKSTNNNANKSNSNQNSEEHSESESGSEDFMDITKTGGQMSQQFKHRQSKMRLIKTLNKEENNTVGSKKKNKNKMEKSGSGLSLTQNEQDLLFKQFSDKKDDEENNNKEEEEEKRKKREQFLKRVTPNRIKCKIVDLGNACWFDKHFSSEIQTREYRSPEVILGHDYDWTADIWSMGCMIFELLTGEVLFTPSKGDGYSKDEDHLALIMEMFGKIPKKILLTGANSSKVVDSKDGNLKSIKNLHFWPLEKVLQEKHNFNKKQSQEIADFLNPMFEYDLKKRASARQLLKHPWLKVFKKN</sequence>
<comment type="catalytic activity">
    <reaction evidence="8">
        <text>L-seryl-[protein] + ATP = O-phospho-L-seryl-[protein] + ADP + H(+)</text>
        <dbReference type="Rhea" id="RHEA:17989"/>
        <dbReference type="Rhea" id="RHEA-COMP:9863"/>
        <dbReference type="Rhea" id="RHEA-COMP:11604"/>
        <dbReference type="ChEBI" id="CHEBI:15378"/>
        <dbReference type="ChEBI" id="CHEBI:29999"/>
        <dbReference type="ChEBI" id="CHEBI:30616"/>
        <dbReference type="ChEBI" id="CHEBI:83421"/>
        <dbReference type="ChEBI" id="CHEBI:456216"/>
        <dbReference type="EC" id="2.7.11.1"/>
    </reaction>
</comment>
<comment type="caution">
    <text evidence="12">The sequence shown here is derived from an EMBL/GenBank/DDBJ whole genome shotgun (WGS) entry which is preliminary data.</text>
</comment>
<dbReference type="InterPro" id="IPR017441">
    <property type="entry name" value="Protein_kinase_ATP_BS"/>
</dbReference>
<dbReference type="InterPro" id="IPR000719">
    <property type="entry name" value="Prot_kinase_dom"/>
</dbReference>
<dbReference type="InterPro" id="IPR008271">
    <property type="entry name" value="Ser/Thr_kinase_AS"/>
</dbReference>
<dbReference type="InterPro" id="IPR011009">
    <property type="entry name" value="Kinase-like_dom_sf"/>
</dbReference>
<dbReference type="SUPFAM" id="SSF56112">
    <property type="entry name" value="Protein kinase-like (PK-like)"/>
    <property type="match status" value="1"/>
</dbReference>
<dbReference type="EMBL" id="JAOAOG010000339">
    <property type="protein sequence ID" value="KAJ6226950.1"/>
    <property type="molecule type" value="Genomic_DNA"/>
</dbReference>
<feature type="domain" description="Protein kinase" evidence="11">
    <location>
        <begin position="314"/>
        <end position="799"/>
    </location>
</feature>
<accession>A0ABQ8X3I8</accession>
<feature type="compositionally biased region" description="Basic residues" evidence="10">
    <location>
        <begin position="177"/>
        <end position="186"/>
    </location>
</feature>
<feature type="compositionally biased region" description="Basic and acidic residues" evidence="10">
    <location>
        <begin position="602"/>
        <end position="614"/>
    </location>
</feature>
<feature type="region of interest" description="Disordered" evidence="10">
    <location>
        <begin position="1"/>
        <end position="298"/>
    </location>
</feature>
<feature type="compositionally biased region" description="Basic residues" evidence="10">
    <location>
        <begin position="102"/>
        <end position="113"/>
    </location>
</feature>
<evidence type="ECO:0000256" key="3">
    <source>
        <dbReference type="ARBA" id="ARBA00022679"/>
    </source>
</evidence>
<dbReference type="Proteomes" id="UP001150062">
    <property type="component" value="Unassembled WGS sequence"/>
</dbReference>
<proteinExistence type="predicted"/>
<dbReference type="EC" id="2.7.11.1" evidence="1"/>
<feature type="compositionally biased region" description="Gly residues" evidence="10">
    <location>
        <begin position="32"/>
        <end position="48"/>
    </location>
</feature>
<evidence type="ECO:0000313" key="13">
    <source>
        <dbReference type="Proteomes" id="UP001150062"/>
    </source>
</evidence>
<evidence type="ECO:0000256" key="9">
    <source>
        <dbReference type="PROSITE-ProRule" id="PRU10141"/>
    </source>
</evidence>
<evidence type="ECO:0000256" key="8">
    <source>
        <dbReference type="ARBA" id="ARBA00048679"/>
    </source>
</evidence>
<dbReference type="PANTHER" id="PTHR47634">
    <property type="entry name" value="PROTEIN KINASE DOMAIN-CONTAINING PROTEIN-RELATED"/>
    <property type="match status" value="1"/>
</dbReference>
<organism evidence="12 13">
    <name type="scientific">Anaeramoeba flamelloides</name>
    <dbReference type="NCBI Taxonomy" id="1746091"/>
    <lineage>
        <taxon>Eukaryota</taxon>
        <taxon>Metamonada</taxon>
        <taxon>Anaeramoebidae</taxon>
        <taxon>Anaeramoeba</taxon>
    </lineage>
</organism>
<feature type="compositionally biased region" description="Low complexity" evidence="10">
    <location>
        <begin position="146"/>
        <end position="155"/>
    </location>
</feature>
<keyword evidence="2" id="KW-0723">Serine/threonine-protein kinase</keyword>
<dbReference type="PROSITE" id="PS50011">
    <property type="entry name" value="PROTEIN_KINASE_DOM"/>
    <property type="match status" value="1"/>
</dbReference>
<keyword evidence="13" id="KW-1185">Reference proteome</keyword>
<name>A0ABQ8X3I8_9EUKA</name>
<gene>
    <name evidence="12" type="ORF">M0813_10488</name>
</gene>
<dbReference type="InterPro" id="IPR051334">
    <property type="entry name" value="SRPK"/>
</dbReference>
<feature type="compositionally biased region" description="Basic residues" evidence="10">
    <location>
        <begin position="550"/>
        <end position="559"/>
    </location>
</feature>
<feature type="compositionally biased region" description="Basic residues" evidence="10">
    <location>
        <begin position="11"/>
        <end position="27"/>
    </location>
</feature>